<dbReference type="InterPro" id="IPR009628">
    <property type="entry name" value="Phage_tape_measure_N"/>
</dbReference>
<dbReference type="Proteomes" id="UP000254332">
    <property type="component" value="Unassembled WGS sequence"/>
</dbReference>
<reference evidence="3 4" key="1">
    <citation type="submission" date="2018-06" db="EMBL/GenBank/DDBJ databases">
        <authorList>
            <consortium name="Pathogen Informatics"/>
            <person name="Doyle S."/>
        </authorList>
    </citation>
    <scope>NUCLEOTIDE SEQUENCE [LARGE SCALE GENOMIC DNA]</scope>
    <source>
        <strain evidence="3 4">NCTC10718</strain>
    </source>
</reference>
<organism evidence="3 4">
    <name type="scientific">Salmonella enterica</name>
    <name type="common">Salmonella choleraesuis</name>
    <dbReference type="NCBI Taxonomy" id="28901"/>
    <lineage>
        <taxon>Bacteria</taxon>
        <taxon>Pseudomonadati</taxon>
        <taxon>Pseudomonadota</taxon>
        <taxon>Gammaproteobacteria</taxon>
        <taxon>Enterobacterales</taxon>
        <taxon>Enterobacteriaceae</taxon>
        <taxon>Salmonella</taxon>
    </lineage>
</organism>
<feature type="domain" description="Bacteriophage tail tape measure N-terminal" evidence="2">
    <location>
        <begin position="14"/>
        <end position="78"/>
    </location>
</feature>
<protein>
    <submittedName>
        <fullName evidence="3">Prophage tail length tape measure protein</fullName>
    </submittedName>
</protein>
<evidence type="ECO:0000256" key="1">
    <source>
        <dbReference type="SAM" id="MobiDB-lite"/>
    </source>
</evidence>
<accession>A0A379R3T8</accession>
<name>A0A379R3T8_SALER</name>
<gene>
    <name evidence="3" type="ORF">NCTC10718_03859</name>
</gene>
<dbReference type="AlphaFoldDB" id="A0A379R3T8"/>
<dbReference type="Pfam" id="PF06791">
    <property type="entry name" value="TMP_2"/>
    <property type="match status" value="1"/>
</dbReference>
<proteinExistence type="predicted"/>
<sequence length="106" mass="11255">MISVFIQRRGLLSAVDTLARLASTGRYTATQLQLVAETSQQWTHVMGDGADKIESAFSEIGKSPVQALASLNSSIIFVGSPAKKYCSSGGHKRETGSGYRGNDSVC</sequence>
<feature type="region of interest" description="Disordered" evidence="1">
    <location>
        <begin position="83"/>
        <end position="106"/>
    </location>
</feature>
<evidence type="ECO:0000313" key="3">
    <source>
        <dbReference type="EMBL" id="SUF71003.1"/>
    </source>
</evidence>
<dbReference type="EMBL" id="UGWQ01000001">
    <property type="protein sequence ID" value="SUF71003.1"/>
    <property type="molecule type" value="Genomic_DNA"/>
</dbReference>
<evidence type="ECO:0000313" key="4">
    <source>
        <dbReference type="Proteomes" id="UP000254332"/>
    </source>
</evidence>
<evidence type="ECO:0000259" key="2">
    <source>
        <dbReference type="Pfam" id="PF06791"/>
    </source>
</evidence>